<evidence type="ECO:0000313" key="3">
    <source>
        <dbReference type="EMBL" id="AEA28834.1"/>
    </source>
</evidence>
<feature type="signal peptide" evidence="2">
    <location>
        <begin position="1"/>
        <end position="23"/>
    </location>
</feature>
<dbReference type="AlphaFoldDB" id="F2L6W2"/>
<evidence type="ECO:0000256" key="2">
    <source>
        <dbReference type="SAM" id="SignalP"/>
    </source>
</evidence>
<dbReference type="Proteomes" id="UP000007809">
    <property type="component" value="Plasmid pPSED01"/>
</dbReference>
<reference evidence="3 4" key="1">
    <citation type="journal article" date="2011" name="J. Bacteriol.">
        <title>Genome sequence of the 1,4-dioxane-degrading Pseudonocardia dioxanivorans strain CB1190.</title>
        <authorList>
            <person name="Sales C.M."/>
            <person name="Mahendra S."/>
            <person name="Grostern A."/>
            <person name="Parales R.E."/>
            <person name="Goodwin L.A."/>
            <person name="Woyke T."/>
            <person name="Nolan M."/>
            <person name="Lapidus A."/>
            <person name="Chertkov O."/>
            <person name="Ovchinnikova G."/>
            <person name="Sczyrba A."/>
            <person name="Alvarez-Cohen L."/>
        </authorList>
    </citation>
    <scope>NUCLEOTIDE SEQUENCE [LARGE SCALE GENOMIC DNA]</scope>
    <source>
        <strain evidence="4">ATCC 55486 / DSM 44775 / JCM 13855 / CB1190</strain>
    </source>
</reference>
<protein>
    <recommendedName>
        <fullName evidence="5">PBP domain-containing protein</fullName>
    </recommendedName>
</protein>
<dbReference type="EMBL" id="CP002594">
    <property type="protein sequence ID" value="AEA28834.1"/>
    <property type="molecule type" value="Genomic_DNA"/>
</dbReference>
<dbReference type="HOGENOM" id="CLU_034367_0_0_11"/>
<keyword evidence="4" id="KW-1185">Reference proteome</keyword>
<name>F2L6W2_PSEUX</name>
<proteinExistence type="predicted"/>
<organism evidence="3 4">
    <name type="scientific">Pseudonocardia dioxanivorans (strain ATCC 55486 / DSM 44775 / JCM 13855 / CB1190)</name>
    <dbReference type="NCBI Taxonomy" id="675635"/>
    <lineage>
        <taxon>Bacteria</taxon>
        <taxon>Bacillati</taxon>
        <taxon>Actinomycetota</taxon>
        <taxon>Actinomycetes</taxon>
        <taxon>Pseudonocardiales</taxon>
        <taxon>Pseudonocardiaceae</taxon>
        <taxon>Pseudonocardia</taxon>
    </lineage>
</organism>
<feature type="chain" id="PRO_5039706019" description="PBP domain-containing protein" evidence="2">
    <location>
        <begin position="24"/>
        <end position="448"/>
    </location>
</feature>
<gene>
    <name evidence="3" type="ordered locus">Psed_6753</name>
</gene>
<evidence type="ECO:0000256" key="1">
    <source>
        <dbReference type="SAM" id="MobiDB-lite"/>
    </source>
</evidence>
<evidence type="ECO:0008006" key="5">
    <source>
        <dbReference type="Google" id="ProtNLM"/>
    </source>
</evidence>
<feature type="compositionally biased region" description="Low complexity" evidence="1">
    <location>
        <begin position="406"/>
        <end position="428"/>
    </location>
</feature>
<feature type="region of interest" description="Disordered" evidence="1">
    <location>
        <begin position="405"/>
        <end position="448"/>
    </location>
</feature>
<evidence type="ECO:0000313" key="4">
    <source>
        <dbReference type="Proteomes" id="UP000007809"/>
    </source>
</evidence>
<geneLocation type="plasmid" evidence="3 4">
    <name>pPSED01</name>
</geneLocation>
<dbReference type="OrthoDB" id="3575812at2"/>
<feature type="compositionally biased region" description="Gly residues" evidence="1">
    <location>
        <begin position="91"/>
        <end position="116"/>
    </location>
</feature>
<dbReference type="RefSeq" id="WP_013678726.1">
    <property type="nucleotide sequence ID" value="NC_015314.1"/>
</dbReference>
<accession>F2L6W2</accession>
<dbReference type="KEGG" id="pdx:Psed_6753"/>
<keyword evidence="2" id="KW-0732">Signal</keyword>
<sequence length="448" mass="44045">MGVSALAAAAVIAAATLTGPLFTGPTATTAPVLLAASTSTNAAAGGCGWRQTATDLYAALAHAGDAAAARLRDSLAAAGVGTPTFTTTCGTGTGTGTGSTGGDTAGSTGGSARGAGAGTSCVVGGRPYFGKADWLWNPIPTGARLDPQSSAMAGELASGDHSLNTGEFGVALVNPDQISASTPRSTVPLSENWGGNPLAGVKVPVPANLKIPPGSDGHVAIADPTTDTVVNLWVTKKTGSGLAANWGAATPLDGDGREHNGSSTGAGIARYAAVVRASEIAAGTIPHALFFSTNMVKPGEVRYPATKTDGSNMDGAGSPIPEGARVQLDPSIDVDTIPGISSGEKAIAKALQTYGAYVGDNGGARMAFIAEYAPDSNAYSQAGLSGDFVALDHIPWAKLRVLSDWSGGTQTTPTGTDTTDPSTSSDAGSGSGAGGVEPSAATCGNGQR</sequence>
<feature type="region of interest" description="Disordered" evidence="1">
    <location>
        <begin position="86"/>
        <end position="116"/>
    </location>
</feature>
<dbReference type="eggNOG" id="ENOG502ZCGR">
    <property type="taxonomic scope" value="Bacteria"/>
</dbReference>
<keyword evidence="3" id="KW-0614">Plasmid</keyword>